<evidence type="ECO:0000256" key="1">
    <source>
        <dbReference type="SAM" id="Coils"/>
    </source>
</evidence>
<feature type="transmembrane region" description="Helical" evidence="3">
    <location>
        <begin position="224"/>
        <end position="244"/>
    </location>
</feature>
<proteinExistence type="predicted"/>
<evidence type="ECO:0000313" key="4">
    <source>
        <dbReference type="EMBL" id="RSH82302.1"/>
    </source>
</evidence>
<gene>
    <name evidence="4" type="ORF">EHS25_006012</name>
</gene>
<evidence type="ECO:0000256" key="3">
    <source>
        <dbReference type="SAM" id="Phobius"/>
    </source>
</evidence>
<feature type="transmembrane region" description="Helical" evidence="3">
    <location>
        <begin position="68"/>
        <end position="90"/>
    </location>
</feature>
<keyword evidence="3" id="KW-1133">Transmembrane helix</keyword>
<keyword evidence="5" id="KW-1185">Reference proteome</keyword>
<organism evidence="4 5">
    <name type="scientific">Saitozyma podzolica</name>
    <dbReference type="NCBI Taxonomy" id="1890683"/>
    <lineage>
        <taxon>Eukaryota</taxon>
        <taxon>Fungi</taxon>
        <taxon>Dikarya</taxon>
        <taxon>Basidiomycota</taxon>
        <taxon>Agaricomycotina</taxon>
        <taxon>Tremellomycetes</taxon>
        <taxon>Tremellales</taxon>
        <taxon>Trimorphomycetaceae</taxon>
        <taxon>Saitozyma</taxon>
    </lineage>
</organism>
<dbReference type="AlphaFoldDB" id="A0A427XTT8"/>
<name>A0A427XTT8_9TREE</name>
<feature type="region of interest" description="Disordered" evidence="2">
    <location>
        <begin position="582"/>
        <end position="665"/>
    </location>
</feature>
<dbReference type="OrthoDB" id="3357304at2759"/>
<feature type="compositionally biased region" description="Gly residues" evidence="2">
    <location>
        <begin position="490"/>
        <end position="524"/>
    </location>
</feature>
<feature type="transmembrane region" description="Helical" evidence="3">
    <location>
        <begin position="256"/>
        <end position="273"/>
    </location>
</feature>
<feature type="compositionally biased region" description="Low complexity" evidence="2">
    <location>
        <begin position="424"/>
        <end position="437"/>
    </location>
</feature>
<feature type="transmembrane region" description="Helical" evidence="3">
    <location>
        <begin position="195"/>
        <end position="212"/>
    </location>
</feature>
<keyword evidence="3" id="KW-0472">Membrane</keyword>
<feature type="region of interest" description="Disordered" evidence="2">
    <location>
        <begin position="489"/>
        <end position="525"/>
    </location>
</feature>
<dbReference type="STRING" id="1890683.A0A427XTT8"/>
<reference evidence="4 5" key="1">
    <citation type="submission" date="2018-11" db="EMBL/GenBank/DDBJ databases">
        <title>Genome sequence of Saitozyma podzolica DSM 27192.</title>
        <authorList>
            <person name="Aliyu H."/>
            <person name="Gorte O."/>
            <person name="Ochsenreither K."/>
        </authorList>
    </citation>
    <scope>NUCLEOTIDE SEQUENCE [LARGE SCALE GENOMIC DNA]</scope>
    <source>
        <strain evidence="4 5">DSM 27192</strain>
    </source>
</reference>
<dbReference type="Proteomes" id="UP000279259">
    <property type="component" value="Unassembled WGS sequence"/>
</dbReference>
<feature type="coiled-coil region" evidence="1">
    <location>
        <begin position="279"/>
        <end position="306"/>
    </location>
</feature>
<feature type="compositionally biased region" description="Polar residues" evidence="2">
    <location>
        <begin position="384"/>
        <end position="408"/>
    </location>
</feature>
<keyword evidence="1" id="KW-0175">Coiled coil</keyword>
<feature type="region of interest" description="Disordered" evidence="2">
    <location>
        <begin position="346"/>
        <end position="439"/>
    </location>
</feature>
<comment type="caution">
    <text evidence="4">The sequence shown here is derived from an EMBL/GenBank/DDBJ whole genome shotgun (WGS) entry which is preliminary data.</text>
</comment>
<feature type="compositionally biased region" description="Basic and acidic residues" evidence="2">
    <location>
        <begin position="623"/>
        <end position="647"/>
    </location>
</feature>
<feature type="compositionally biased region" description="Basic and acidic residues" evidence="2">
    <location>
        <begin position="654"/>
        <end position="665"/>
    </location>
</feature>
<feature type="transmembrane region" description="Helical" evidence="3">
    <location>
        <begin position="155"/>
        <end position="175"/>
    </location>
</feature>
<feature type="transmembrane region" description="Helical" evidence="3">
    <location>
        <begin position="34"/>
        <end position="56"/>
    </location>
</feature>
<accession>A0A427XTT8</accession>
<evidence type="ECO:0000313" key="5">
    <source>
        <dbReference type="Proteomes" id="UP000279259"/>
    </source>
</evidence>
<protein>
    <submittedName>
        <fullName evidence="4">Uncharacterized protein</fullName>
    </submittedName>
</protein>
<sequence length="665" mass="71574">MSTSWDANVTLTGNVFDADPYLAYQPAFAYTLPIQLLVAGITVTLLCVLLIHLLFTTQYHYPLAPLNYILQLSSILVVLISMIIKIVVILNNSADNADVWPYDLDYVAVPIPPDSWSVGQDAAWFLLQALNNGLSNITHIQFLTLLYPSRVEARLIIFILGPLAITSSALAFTALSGSQTVLDVGDAIRNVLNSTLLLIFTTSLFIWGFLVNRRRAWRFDGGTAMFGIGSLFLAVISTTFNFVAVKEDGIDWLQHLLFAAILWQIWLGWWWWVGSGMGIGEVEDLMERAEKRKRKAAKRAARQRSTTQIRARSASLAQNITDAPAAALSGLSNSVAGILRNRTSTLTRRRRSQSIASGQPAGDVEEGIELESLGTGGRPRRTDSPQSIQVQGRTSAQGPNQGQTSSQPHVEFSEGTVERAGLPSTNSETSSTSATPSLHAPRSVGQFLALPTIWLQIYLRRLRRAHENAATRQALERAELRQRVFAAGSGANGGAGLGGRHGVSGNGEGVAGDTDGGAGGGEGGAPLRAARAEAAVVEGDGIGWGLGSFGIKEQREGARRLAEAGQMMRQERLLGEVEELEEANDNEAKEGDGAGDAAGQAGPSRRRRGSGTATGGETSAQAHRGDSRRTGRVRVREGGYPSRKEGMIGRTSRLVREAERARVQE</sequence>
<dbReference type="EMBL" id="RSCD01000027">
    <property type="protein sequence ID" value="RSH82302.1"/>
    <property type="molecule type" value="Genomic_DNA"/>
</dbReference>
<keyword evidence="3" id="KW-0812">Transmembrane</keyword>
<evidence type="ECO:0000256" key="2">
    <source>
        <dbReference type="SAM" id="MobiDB-lite"/>
    </source>
</evidence>